<keyword evidence="7" id="KW-1185">Reference proteome</keyword>
<organism evidence="6 7">
    <name type="scientific">Mucilaginibacter gotjawali</name>
    <dbReference type="NCBI Taxonomy" id="1550579"/>
    <lineage>
        <taxon>Bacteria</taxon>
        <taxon>Pseudomonadati</taxon>
        <taxon>Bacteroidota</taxon>
        <taxon>Sphingobacteriia</taxon>
        <taxon>Sphingobacteriales</taxon>
        <taxon>Sphingobacteriaceae</taxon>
        <taxon>Mucilaginibacter</taxon>
    </lineage>
</organism>
<gene>
    <name evidence="6" type="ORF">MgSA37_02204</name>
</gene>
<keyword evidence="3 5" id="KW-0378">Hydrolase</keyword>
<dbReference type="PIRSF" id="PIRSF025414">
    <property type="entry name" value="Alpha-L-arabinofuranosidase"/>
    <property type="match status" value="1"/>
</dbReference>
<dbReference type="GO" id="GO:0046556">
    <property type="term" value="F:alpha-L-arabinofuranosidase activity"/>
    <property type="evidence" value="ECO:0007669"/>
    <property type="project" value="UniProtKB-EC"/>
</dbReference>
<evidence type="ECO:0000256" key="4">
    <source>
        <dbReference type="ARBA" id="ARBA00023295"/>
    </source>
</evidence>
<dbReference type="Gene3D" id="2.115.10.20">
    <property type="entry name" value="Glycosyl hydrolase domain, family 43"/>
    <property type="match status" value="1"/>
</dbReference>
<keyword evidence="4 5" id="KW-0326">Glycosidase</keyword>
<evidence type="ECO:0000313" key="6">
    <source>
        <dbReference type="EMBL" id="BAU54033.1"/>
    </source>
</evidence>
<protein>
    <submittedName>
        <fullName evidence="6">Extracellular exo-alpha-(1-&gt;5)-L-arabinofuranosidase</fullName>
        <ecNumber evidence="6">3.2.1.55</ecNumber>
    </submittedName>
</protein>
<evidence type="ECO:0000256" key="1">
    <source>
        <dbReference type="ARBA" id="ARBA00009865"/>
    </source>
</evidence>
<proteinExistence type="inferred from homology"/>
<sequence length="351" mass="39542">MKVKKCLAGLVFLLIIANAALAQVHQIKTYTNPLLPAGADPWVIYKDGCYYYTNSTGRNLTIWKTRNMADLDKAKATVVWVPPAGTAYSNELWAPELHYLQGKWYMYFAADDGDNNHHRIYVIENTAPDPTTGHWVFKGQVTDDTNKWAIDVSVFENKGRLYMIWSGWESDQNGEQDIYIAALKDPYTVGSKRVRISRPEFDWEQHGDLGKASNPPHVNVNEGPEILQHGDKLFLVYSASGCWTDYYSLGMLTATVDANLLDPNSWRKFARPVFMQSEANGVYAPGHNSFFKSPDGKQDWILYHANPKPGCGCDGQRSPRMQQFTWRRDGTPDFGIPLKTGIAAPAPVEAR</sequence>
<evidence type="ECO:0000256" key="3">
    <source>
        <dbReference type="ARBA" id="ARBA00022801"/>
    </source>
</evidence>
<evidence type="ECO:0000256" key="5">
    <source>
        <dbReference type="RuleBase" id="RU361187"/>
    </source>
</evidence>
<evidence type="ECO:0000313" key="7">
    <source>
        <dbReference type="Proteomes" id="UP000218263"/>
    </source>
</evidence>
<dbReference type="CDD" id="cd18820">
    <property type="entry name" value="GH43_LbAraf43-like"/>
    <property type="match status" value="1"/>
</dbReference>
<dbReference type="Pfam" id="PF04616">
    <property type="entry name" value="Glyco_hydro_43"/>
    <property type="match status" value="1"/>
</dbReference>
<dbReference type="RefSeq" id="WP_096351828.1">
    <property type="nucleotide sequence ID" value="NZ_AP017313.1"/>
</dbReference>
<dbReference type="EC" id="3.2.1.55" evidence="6"/>
<evidence type="ECO:0000256" key="2">
    <source>
        <dbReference type="ARBA" id="ARBA00022729"/>
    </source>
</evidence>
<comment type="similarity">
    <text evidence="1 5">Belongs to the glycosyl hydrolase 43 family.</text>
</comment>
<dbReference type="OrthoDB" id="177947at2"/>
<keyword evidence="2" id="KW-0732">Signal</keyword>
<dbReference type="InterPro" id="IPR006710">
    <property type="entry name" value="Glyco_hydro_43"/>
</dbReference>
<dbReference type="InterPro" id="IPR023296">
    <property type="entry name" value="Glyco_hydro_beta-prop_sf"/>
</dbReference>
<dbReference type="PANTHER" id="PTHR43817:SF1">
    <property type="entry name" value="HYDROLASE, FAMILY 43, PUTATIVE (AFU_ORTHOLOGUE AFUA_3G01660)-RELATED"/>
    <property type="match status" value="1"/>
</dbReference>
<name>A0A0X8X2N5_9SPHI</name>
<dbReference type="KEGG" id="mgot:MgSA37_02204"/>
<dbReference type="InterPro" id="IPR016828">
    <property type="entry name" value="Alpha-L-arabinofuranosidase"/>
</dbReference>
<dbReference type="EMBL" id="AP017313">
    <property type="protein sequence ID" value="BAU54033.1"/>
    <property type="molecule type" value="Genomic_DNA"/>
</dbReference>
<dbReference type="GO" id="GO:0005975">
    <property type="term" value="P:carbohydrate metabolic process"/>
    <property type="evidence" value="ECO:0007669"/>
    <property type="project" value="InterPro"/>
</dbReference>
<accession>A0A0X8X2N5</accession>
<dbReference type="AlphaFoldDB" id="A0A0X8X2N5"/>
<reference evidence="6 7" key="1">
    <citation type="submission" date="2015-12" db="EMBL/GenBank/DDBJ databases">
        <title>Genome sequence of Mucilaginibacter gotjawali.</title>
        <authorList>
            <person name="Lee J.S."/>
            <person name="Lee K.C."/>
            <person name="Kim K.K."/>
            <person name="Lee B.W."/>
        </authorList>
    </citation>
    <scope>NUCLEOTIDE SEQUENCE [LARGE SCALE GENOMIC DNA]</scope>
    <source>
        <strain evidence="6 7">SA3-7</strain>
    </source>
</reference>
<dbReference type="PANTHER" id="PTHR43817">
    <property type="entry name" value="GLYCOSYL HYDROLASE"/>
    <property type="match status" value="1"/>
</dbReference>
<dbReference type="Proteomes" id="UP000218263">
    <property type="component" value="Chromosome"/>
</dbReference>
<dbReference type="SUPFAM" id="SSF75005">
    <property type="entry name" value="Arabinanase/levansucrase/invertase"/>
    <property type="match status" value="1"/>
</dbReference>